<sequence>MSGGKSASRRSGRDKKTAQKVAVVGKAERQQAATARLDRLEDDQDAAEILGQQSDDEFRLEDSDEGPQLVRGGSAEGSIAAWSKAKNPRAAG</sequence>
<dbReference type="Proteomes" id="UP001485043">
    <property type="component" value="Unassembled WGS sequence"/>
</dbReference>
<name>A0AAW1SY90_9CHLO</name>
<reference evidence="2 3" key="1">
    <citation type="journal article" date="2024" name="Nat. Commun.">
        <title>Phylogenomics reveals the evolutionary origins of lichenization in chlorophyte algae.</title>
        <authorList>
            <person name="Puginier C."/>
            <person name="Libourel C."/>
            <person name="Otte J."/>
            <person name="Skaloud P."/>
            <person name="Haon M."/>
            <person name="Grisel S."/>
            <person name="Petersen M."/>
            <person name="Berrin J.G."/>
            <person name="Delaux P.M."/>
            <person name="Dal Grande F."/>
            <person name="Keller J."/>
        </authorList>
    </citation>
    <scope>NUCLEOTIDE SEQUENCE [LARGE SCALE GENOMIC DNA]</scope>
    <source>
        <strain evidence="2 3">SAG 2523</strain>
    </source>
</reference>
<dbReference type="AlphaFoldDB" id="A0AAW1SY90"/>
<proteinExistence type="predicted"/>
<protein>
    <submittedName>
        <fullName evidence="2">Uncharacterized protein</fullName>
    </submittedName>
</protein>
<evidence type="ECO:0000313" key="2">
    <source>
        <dbReference type="EMBL" id="KAK9862392.1"/>
    </source>
</evidence>
<feature type="region of interest" description="Disordered" evidence="1">
    <location>
        <begin position="1"/>
        <end position="92"/>
    </location>
</feature>
<evidence type="ECO:0000256" key="1">
    <source>
        <dbReference type="SAM" id="MobiDB-lite"/>
    </source>
</evidence>
<organism evidence="2 3">
    <name type="scientific">Apatococcus fuscideae</name>
    <dbReference type="NCBI Taxonomy" id="2026836"/>
    <lineage>
        <taxon>Eukaryota</taxon>
        <taxon>Viridiplantae</taxon>
        <taxon>Chlorophyta</taxon>
        <taxon>core chlorophytes</taxon>
        <taxon>Trebouxiophyceae</taxon>
        <taxon>Chlorellales</taxon>
        <taxon>Chlorellaceae</taxon>
        <taxon>Apatococcus</taxon>
    </lineage>
</organism>
<comment type="caution">
    <text evidence="2">The sequence shown here is derived from an EMBL/GenBank/DDBJ whole genome shotgun (WGS) entry which is preliminary data.</text>
</comment>
<dbReference type="EMBL" id="JALJOV010000612">
    <property type="protein sequence ID" value="KAK9862392.1"/>
    <property type="molecule type" value="Genomic_DNA"/>
</dbReference>
<keyword evidence="3" id="KW-1185">Reference proteome</keyword>
<gene>
    <name evidence="2" type="ORF">WJX84_004648</name>
</gene>
<evidence type="ECO:0000313" key="3">
    <source>
        <dbReference type="Proteomes" id="UP001485043"/>
    </source>
</evidence>
<accession>A0AAW1SY90</accession>